<proteinExistence type="predicted"/>
<dbReference type="Pfam" id="PF26130">
    <property type="entry name" value="PB1-like"/>
    <property type="match status" value="1"/>
</dbReference>
<keyword evidence="2 4" id="KW-0863">Zinc-finger</keyword>
<evidence type="ECO:0000256" key="2">
    <source>
        <dbReference type="ARBA" id="ARBA00022771"/>
    </source>
</evidence>
<name>A0AAV5LHF9_9ROSI</name>
<feature type="domain" description="SWIM-type" evidence="6">
    <location>
        <begin position="375"/>
        <end position="407"/>
    </location>
</feature>
<feature type="region of interest" description="Disordered" evidence="5">
    <location>
        <begin position="442"/>
        <end position="523"/>
    </location>
</feature>
<dbReference type="Pfam" id="PF04434">
    <property type="entry name" value="SWIM"/>
    <property type="match status" value="1"/>
</dbReference>
<dbReference type="SMART" id="SM00575">
    <property type="entry name" value="ZnF_PMZ"/>
    <property type="match status" value="1"/>
</dbReference>
<dbReference type="InterPro" id="IPR007527">
    <property type="entry name" value="Znf_SWIM"/>
</dbReference>
<organism evidence="7 8">
    <name type="scientific">Rubroshorea leprosula</name>
    <dbReference type="NCBI Taxonomy" id="152421"/>
    <lineage>
        <taxon>Eukaryota</taxon>
        <taxon>Viridiplantae</taxon>
        <taxon>Streptophyta</taxon>
        <taxon>Embryophyta</taxon>
        <taxon>Tracheophyta</taxon>
        <taxon>Spermatophyta</taxon>
        <taxon>Magnoliopsida</taxon>
        <taxon>eudicotyledons</taxon>
        <taxon>Gunneridae</taxon>
        <taxon>Pentapetalae</taxon>
        <taxon>rosids</taxon>
        <taxon>malvids</taxon>
        <taxon>Malvales</taxon>
        <taxon>Dipterocarpaceae</taxon>
        <taxon>Rubroshorea</taxon>
    </lineage>
</organism>
<dbReference type="PANTHER" id="PTHR31973">
    <property type="entry name" value="POLYPROTEIN, PUTATIVE-RELATED"/>
    <property type="match status" value="1"/>
</dbReference>
<feature type="region of interest" description="Disordered" evidence="5">
    <location>
        <begin position="537"/>
        <end position="617"/>
    </location>
</feature>
<dbReference type="GO" id="GO:0008270">
    <property type="term" value="F:zinc ion binding"/>
    <property type="evidence" value="ECO:0007669"/>
    <property type="project" value="UniProtKB-KW"/>
</dbReference>
<evidence type="ECO:0000259" key="6">
    <source>
        <dbReference type="PROSITE" id="PS50966"/>
    </source>
</evidence>
<evidence type="ECO:0000256" key="4">
    <source>
        <dbReference type="PROSITE-ProRule" id="PRU00325"/>
    </source>
</evidence>
<evidence type="ECO:0000313" key="8">
    <source>
        <dbReference type="Proteomes" id="UP001054252"/>
    </source>
</evidence>
<dbReference type="PANTHER" id="PTHR31973:SF187">
    <property type="entry name" value="MUTATOR TRANSPOSASE MUDRA PROTEIN"/>
    <property type="match status" value="1"/>
</dbReference>
<dbReference type="InterPro" id="IPR006564">
    <property type="entry name" value="Znf_PMZ"/>
</dbReference>
<reference evidence="7 8" key="1">
    <citation type="journal article" date="2021" name="Commun. Biol.">
        <title>The genome of Shorea leprosula (Dipterocarpaceae) highlights the ecological relevance of drought in aseasonal tropical rainforests.</title>
        <authorList>
            <person name="Ng K.K.S."/>
            <person name="Kobayashi M.J."/>
            <person name="Fawcett J.A."/>
            <person name="Hatakeyama M."/>
            <person name="Paape T."/>
            <person name="Ng C.H."/>
            <person name="Ang C.C."/>
            <person name="Tnah L.H."/>
            <person name="Lee C.T."/>
            <person name="Nishiyama T."/>
            <person name="Sese J."/>
            <person name="O'Brien M.J."/>
            <person name="Copetti D."/>
            <person name="Mohd Noor M.I."/>
            <person name="Ong R.C."/>
            <person name="Putra M."/>
            <person name="Sireger I.Z."/>
            <person name="Indrioko S."/>
            <person name="Kosugi Y."/>
            <person name="Izuno A."/>
            <person name="Isagi Y."/>
            <person name="Lee S.L."/>
            <person name="Shimizu K.K."/>
        </authorList>
    </citation>
    <scope>NUCLEOTIDE SEQUENCE [LARGE SCALE GENOMIC DNA]</scope>
    <source>
        <strain evidence="7">214</strain>
    </source>
</reference>
<accession>A0AAV5LHF9</accession>
<comment type="caution">
    <text evidence="7">The sequence shown here is derived from an EMBL/GenBank/DDBJ whole genome shotgun (WGS) entry which is preliminary data.</text>
</comment>
<gene>
    <name evidence="7" type="ORF">SLEP1_g44848</name>
</gene>
<evidence type="ECO:0000256" key="5">
    <source>
        <dbReference type="SAM" id="MobiDB-lite"/>
    </source>
</evidence>
<sequence length="635" mass="72128">MDPNDPEIVYVDLEPSKEILEDEGEHDLGNEAETKFVPIFIHLGGRFIQGAGNSISYVDGECDDWIINRDKLTLFELYTKVGIAGYDADMVDQIWYLEPRKTITDGLKPIRNDHDIRDVLGVLKVEKKVHIYVSHVPNFAEIIPILPLPAPSDKGTVVDNPVEVEGRVENDHVDVEGRVEDAGHAVEGLINAVAALFPNAEHKHCARHRYANFRKKHKGKELQALFWRCVKALNEAEFNAALAELGKLKPAARDDIMNVDPKHWSRAFFKAEIKSSMVDNNMCEVFNALFDDARHKAIISINQAMRAMCTARNVVRREFGSAKFVGEFGPKIWTKIVRNREGSKKCKVLWPGGGGFEVEDYMNSKNKVNSGRNTYIVYLEDRKCTCRYWDISGIPCRHAMTVLSLKKLRVEEYVSDWYKLSRFKASYAYEVPVVEGMNQWTPTGMPAIQPPATQKMPDRPKKKRNPEEWEGKKKNGKTRKTNDLPEMLPKGSQFQIVPQMENEPSVEQPPPVEDNQPPHGEDNLPRIAEEELVNMTQEDPPVSQVVSPTLPVQQATAPTTRKKERARSADWLKKAEKRARKNTPTPTQQEDSPPVPPSETHSQSTKTQKVKHAYPKGKGKQQFEVVFIFFIHNSH</sequence>
<evidence type="ECO:0000256" key="1">
    <source>
        <dbReference type="ARBA" id="ARBA00022723"/>
    </source>
</evidence>
<feature type="compositionally biased region" description="Polar residues" evidence="5">
    <location>
        <begin position="544"/>
        <end position="559"/>
    </location>
</feature>
<dbReference type="PROSITE" id="PS50966">
    <property type="entry name" value="ZF_SWIM"/>
    <property type="match status" value="1"/>
</dbReference>
<feature type="compositionally biased region" description="Polar residues" evidence="5">
    <location>
        <begin position="582"/>
        <end position="591"/>
    </location>
</feature>
<keyword evidence="1" id="KW-0479">Metal-binding</keyword>
<evidence type="ECO:0000256" key="3">
    <source>
        <dbReference type="ARBA" id="ARBA00022833"/>
    </source>
</evidence>
<dbReference type="Proteomes" id="UP001054252">
    <property type="component" value="Unassembled WGS sequence"/>
</dbReference>
<dbReference type="InterPro" id="IPR058594">
    <property type="entry name" value="PB1-like_dom_pln"/>
</dbReference>
<dbReference type="EMBL" id="BPVZ01000118">
    <property type="protein sequence ID" value="GKV36754.1"/>
    <property type="molecule type" value="Genomic_DNA"/>
</dbReference>
<keyword evidence="8" id="KW-1185">Reference proteome</keyword>
<feature type="compositionally biased region" description="Basic residues" evidence="5">
    <location>
        <begin position="608"/>
        <end position="617"/>
    </location>
</feature>
<dbReference type="AlphaFoldDB" id="A0AAV5LHF9"/>
<evidence type="ECO:0000313" key="7">
    <source>
        <dbReference type="EMBL" id="GKV36754.1"/>
    </source>
</evidence>
<protein>
    <recommendedName>
        <fullName evidence="6">SWIM-type domain-containing protein</fullName>
    </recommendedName>
</protein>
<keyword evidence="3" id="KW-0862">Zinc</keyword>